<reference evidence="2" key="1">
    <citation type="submission" date="2023-05" db="EMBL/GenBank/DDBJ databases">
        <title>Anaerotaeda fermentans gen. nov., sp. nov., a novel anaerobic planctomycete of the new family within the order Sedimentisphaerales isolated from Taman Peninsula, Russia.</title>
        <authorList>
            <person name="Khomyakova M.A."/>
            <person name="Merkel A.Y."/>
            <person name="Slobodkin A.I."/>
        </authorList>
    </citation>
    <scope>NUCLEOTIDE SEQUENCE</scope>
    <source>
        <strain evidence="2">M17dextr</strain>
    </source>
</reference>
<dbReference type="GO" id="GO:0032784">
    <property type="term" value="P:regulation of DNA-templated transcription elongation"/>
    <property type="evidence" value="ECO:0007669"/>
    <property type="project" value="InterPro"/>
</dbReference>
<organism evidence="2 3">
    <name type="scientific">Anaerobaca lacustris</name>
    <dbReference type="NCBI Taxonomy" id="3044600"/>
    <lineage>
        <taxon>Bacteria</taxon>
        <taxon>Pseudomonadati</taxon>
        <taxon>Planctomycetota</taxon>
        <taxon>Phycisphaerae</taxon>
        <taxon>Sedimentisphaerales</taxon>
        <taxon>Anaerobacaceae</taxon>
        <taxon>Anaerobaca</taxon>
    </lineage>
</organism>
<dbReference type="InterPro" id="IPR018151">
    <property type="entry name" value="TF_GreA/GreB_CS"/>
</dbReference>
<keyword evidence="3" id="KW-1185">Reference proteome</keyword>
<dbReference type="GO" id="GO:0070063">
    <property type="term" value="F:RNA polymerase binding"/>
    <property type="evidence" value="ECO:0007669"/>
    <property type="project" value="InterPro"/>
</dbReference>
<dbReference type="EMBL" id="JASCXX010000018">
    <property type="protein sequence ID" value="MDI6450316.1"/>
    <property type="molecule type" value="Genomic_DNA"/>
</dbReference>
<dbReference type="PANTHER" id="PTHR30437:SF5">
    <property type="entry name" value="REGULATOR OF NUCLEOSIDE DIPHOSPHATE KINASE"/>
    <property type="match status" value="1"/>
</dbReference>
<evidence type="ECO:0000259" key="1">
    <source>
        <dbReference type="Pfam" id="PF01272"/>
    </source>
</evidence>
<evidence type="ECO:0000313" key="2">
    <source>
        <dbReference type="EMBL" id="MDI6450316.1"/>
    </source>
</evidence>
<sequence length="232" mass="26036">MNSEELREIITAAIADRPRDGRHYCHLCWWGDRLRCLPTQHTQEKHEIFFMAQDDVLEAGLSQRQIDLIAERVQAFCSRRGIRLTRARQRPKAKAPAAAERELQITDFDMSRLQAFLNQLDGHDASRQAEAAQLQTVLAKANVVPSRDIPDDVVTLNSKVRLLDDRSNESMVLSLVFPADGVSDGDLEEANVSVLSPMGASLLGRHVGERIEKSIRVDALLYQPEAAGDYHL</sequence>
<comment type="caution">
    <text evidence="2">The sequence shown here is derived from an EMBL/GenBank/DDBJ whole genome shotgun (WGS) entry which is preliminary data.</text>
</comment>
<dbReference type="InterPro" id="IPR036953">
    <property type="entry name" value="GreA/GreB_C_sf"/>
</dbReference>
<dbReference type="PROSITE" id="PS00830">
    <property type="entry name" value="GREAB_2"/>
    <property type="match status" value="1"/>
</dbReference>
<dbReference type="GO" id="GO:0003746">
    <property type="term" value="F:translation elongation factor activity"/>
    <property type="evidence" value="ECO:0007669"/>
    <property type="project" value="UniProtKB-KW"/>
</dbReference>
<dbReference type="PANTHER" id="PTHR30437">
    <property type="entry name" value="TRANSCRIPTION ELONGATION FACTOR GREA"/>
    <property type="match status" value="1"/>
</dbReference>
<dbReference type="SUPFAM" id="SSF54534">
    <property type="entry name" value="FKBP-like"/>
    <property type="match status" value="1"/>
</dbReference>
<dbReference type="InterPro" id="IPR001437">
    <property type="entry name" value="Tscrpt_elong_fac_GreA/B_C"/>
</dbReference>
<feature type="domain" description="Transcription elongation factor GreA/GreB C-terminal" evidence="1">
    <location>
        <begin position="150"/>
        <end position="212"/>
    </location>
</feature>
<gene>
    <name evidence="2" type="ORF">QJ522_14745</name>
</gene>
<protein>
    <submittedName>
        <fullName evidence="2">GreA/GreB family elongation factor</fullName>
    </submittedName>
</protein>
<dbReference type="RefSeq" id="WP_349245724.1">
    <property type="nucleotide sequence ID" value="NZ_JASCXX010000018.1"/>
</dbReference>
<dbReference type="InterPro" id="IPR023459">
    <property type="entry name" value="Tscrpt_elong_fac_GreA/B_fam"/>
</dbReference>
<accession>A0AAW6U406</accession>
<dbReference type="Gene3D" id="3.10.50.30">
    <property type="entry name" value="Transcription elongation factor, GreA/GreB, C-terminal domain"/>
    <property type="match status" value="1"/>
</dbReference>
<dbReference type="GO" id="GO:0003677">
    <property type="term" value="F:DNA binding"/>
    <property type="evidence" value="ECO:0007669"/>
    <property type="project" value="InterPro"/>
</dbReference>
<keyword evidence="2" id="KW-0251">Elongation factor</keyword>
<evidence type="ECO:0000313" key="3">
    <source>
        <dbReference type="Proteomes" id="UP001431776"/>
    </source>
</evidence>
<dbReference type="GO" id="GO:0006354">
    <property type="term" value="P:DNA-templated transcription elongation"/>
    <property type="evidence" value="ECO:0007669"/>
    <property type="project" value="TreeGrafter"/>
</dbReference>
<keyword evidence="2" id="KW-0648">Protein biosynthesis</keyword>
<dbReference type="Pfam" id="PF01272">
    <property type="entry name" value="GreA_GreB"/>
    <property type="match status" value="1"/>
</dbReference>
<dbReference type="Proteomes" id="UP001431776">
    <property type="component" value="Unassembled WGS sequence"/>
</dbReference>
<proteinExistence type="predicted"/>
<dbReference type="AlphaFoldDB" id="A0AAW6U406"/>
<name>A0AAW6U406_9BACT</name>